<evidence type="ECO:0000313" key="2">
    <source>
        <dbReference type="EMBL" id="KUK96769.1"/>
    </source>
</evidence>
<dbReference type="AlphaFoldDB" id="A0A101IKE1"/>
<gene>
    <name evidence="1" type="ORF">XD72_0014</name>
    <name evidence="2" type="ORF">XE07_0855</name>
</gene>
<evidence type="ECO:0000313" key="1">
    <source>
        <dbReference type="EMBL" id="KUK45540.1"/>
    </source>
</evidence>
<evidence type="ECO:0000313" key="4">
    <source>
        <dbReference type="Proteomes" id="UP000057043"/>
    </source>
</evidence>
<reference evidence="2" key="1">
    <citation type="journal article" date="2015" name="MBio">
        <title>Genome-resolved metagenomic analysis reveals roles for candidate phyla and other microbial community members in biogeochemical transformations in oil reservoirs.</title>
        <authorList>
            <person name="Hu P."/>
            <person name="Tom L."/>
            <person name="Singh A."/>
            <person name="Thomas B.C."/>
            <person name="Baker B.J."/>
            <person name="Piceno Y.M."/>
            <person name="Andersen G.L."/>
            <person name="Banfield J.F."/>
        </authorList>
    </citation>
    <scope>NUCLEOTIDE SEQUENCE [LARGE SCALE GENOMIC DNA]</scope>
    <source>
        <strain evidence="2">56_747</strain>
    </source>
</reference>
<evidence type="ECO:0000313" key="3">
    <source>
        <dbReference type="Proteomes" id="UP000053961"/>
    </source>
</evidence>
<dbReference type="PATRIC" id="fig|301375.6.peg.2196"/>
<dbReference type="Proteomes" id="UP000057043">
    <property type="component" value="Unassembled WGS sequence"/>
</dbReference>
<dbReference type="EMBL" id="LGFT01000001">
    <property type="protein sequence ID" value="KUK45540.1"/>
    <property type="molecule type" value="Genomic_DNA"/>
</dbReference>
<dbReference type="Proteomes" id="UP000053961">
    <property type="component" value="Unassembled WGS sequence"/>
</dbReference>
<proteinExistence type="predicted"/>
<sequence>MKASLVLIGLVISIFPMVALASGQVESALGEESAEDRFNRGMGSPWIVSEKLERGWHPVTFSKAEYPEFRSAFQEEIEEATLEFDDLALLGYVTIASGNLTVADPVQTGFTIPQAAGIYPIYGVIDSTEGLKALYIDLAPEDSVV</sequence>
<reference evidence="3 4" key="2">
    <citation type="journal article" date="2015" name="MBio">
        <title>Genome-Resolved Metagenomic Analysis Reveals Roles for Candidate Phyla and Other Microbial Community Members in Biogeochemical Transformations in Oil Reservoirs.</title>
        <authorList>
            <person name="Hu P."/>
            <person name="Tom L."/>
            <person name="Singh A."/>
            <person name="Thomas B.C."/>
            <person name="Baker B.J."/>
            <person name="Piceno Y.M."/>
            <person name="Andersen G.L."/>
            <person name="Banfield J.F."/>
        </authorList>
    </citation>
    <scope>NUCLEOTIDE SEQUENCE [LARGE SCALE GENOMIC DNA]</scope>
    <source>
        <strain evidence="1">57_489</strain>
    </source>
</reference>
<protein>
    <submittedName>
        <fullName evidence="2">Uncharacterized protein</fullName>
    </submittedName>
</protein>
<accession>A0A101IKE1</accession>
<organism evidence="2 3">
    <name type="scientific">Methanothrix harundinacea</name>
    <dbReference type="NCBI Taxonomy" id="301375"/>
    <lineage>
        <taxon>Archaea</taxon>
        <taxon>Methanobacteriati</taxon>
        <taxon>Methanobacteriota</taxon>
        <taxon>Stenosarchaea group</taxon>
        <taxon>Methanomicrobia</taxon>
        <taxon>Methanotrichales</taxon>
        <taxon>Methanotrichaceae</taxon>
        <taxon>Methanothrix</taxon>
    </lineage>
</organism>
<dbReference type="EMBL" id="LGHB01000008">
    <property type="protein sequence ID" value="KUK96769.1"/>
    <property type="molecule type" value="Genomic_DNA"/>
</dbReference>
<name>A0A101IKE1_9EURY</name>
<comment type="caution">
    <text evidence="2">The sequence shown here is derived from an EMBL/GenBank/DDBJ whole genome shotgun (WGS) entry which is preliminary data.</text>
</comment>